<evidence type="ECO:0000256" key="4">
    <source>
        <dbReference type="SAM" id="Phobius"/>
    </source>
</evidence>
<evidence type="ECO:0000313" key="5">
    <source>
        <dbReference type="EMBL" id="RHW52378.1"/>
    </source>
</evidence>
<dbReference type="AlphaFoldDB" id="A0A3R6V0I4"/>
<name>A0A3R6V0I4_9LACO</name>
<comment type="caution">
    <text evidence="5">The sequence shown here is derived from an EMBL/GenBank/DDBJ whole genome shotgun (WGS) entry which is preliminary data.</text>
</comment>
<dbReference type="Pfam" id="PF13641">
    <property type="entry name" value="Glyco_tranf_2_3"/>
    <property type="match status" value="1"/>
</dbReference>
<dbReference type="OrthoDB" id="9766299at2"/>
<reference evidence="5 6" key="1">
    <citation type="submission" date="2018-07" db="EMBL/GenBank/DDBJ databases">
        <title>Genome sequences of six Lactobacillus spp. isolated from bumble bee guts.</title>
        <authorList>
            <person name="Motta E.V.S."/>
            <person name="Moran N.A."/>
        </authorList>
    </citation>
    <scope>NUCLEOTIDE SEQUENCE [LARGE SCALE GENOMIC DNA]</scope>
    <source>
        <strain evidence="5 6">BI-1.1</strain>
    </source>
</reference>
<evidence type="ECO:0000256" key="2">
    <source>
        <dbReference type="ARBA" id="ARBA00022676"/>
    </source>
</evidence>
<evidence type="ECO:0000313" key="6">
    <source>
        <dbReference type="Proteomes" id="UP000284109"/>
    </source>
</evidence>
<dbReference type="Proteomes" id="UP000284109">
    <property type="component" value="Unassembled WGS sequence"/>
</dbReference>
<dbReference type="SUPFAM" id="SSF53448">
    <property type="entry name" value="Nucleotide-diphospho-sugar transferases"/>
    <property type="match status" value="1"/>
</dbReference>
<organism evidence="5 6">
    <name type="scientific">Bombilactobacillus bombi</name>
    <dbReference type="NCBI Taxonomy" id="1303590"/>
    <lineage>
        <taxon>Bacteria</taxon>
        <taxon>Bacillati</taxon>
        <taxon>Bacillota</taxon>
        <taxon>Bacilli</taxon>
        <taxon>Lactobacillales</taxon>
        <taxon>Lactobacillaceae</taxon>
        <taxon>Bombilactobacillus</taxon>
    </lineage>
</organism>
<keyword evidence="4" id="KW-0472">Membrane</keyword>
<keyword evidence="2" id="KW-0328">Glycosyltransferase</keyword>
<gene>
    <name evidence="5" type="ORF">DS831_03375</name>
</gene>
<protein>
    <submittedName>
        <fullName evidence="5">Glycosyl transferase</fullName>
    </submittedName>
</protein>
<keyword evidence="6" id="KW-1185">Reference proteome</keyword>
<proteinExistence type="inferred from homology"/>
<keyword evidence="3 5" id="KW-0808">Transferase</keyword>
<dbReference type="GO" id="GO:0016757">
    <property type="term" value="F:glycosyltransferase activity"/>
    <property type="evidence" value="ECO:0007669"/>
    <property type="project" value="UniProtKB-KW"/>
</dbReference>
<dbReference type="Gene3D" id="3.90.550.10">
    <property type="entry name" value="Spore Coat Polysaccharide Biosynthesis Protein SpsA, Chain A"/>
    <property type="match status" value="1"/>
</dbReference>
<accession>A0A3R6V0I4</accession>
<dbReference type="RefSeq" id="WP_118900355.1">
    <property type="nucleotide sequence ID" value="NZ_QOCR01000001.1"/>
</dbReference>
<feature type="transmembrane region" description="Helical" evidence="4">
    <location>
        <begin position="357"/>
        <end position="379"/>
    </location>
</feature>
<dbReference type="InterPro" id="IPR029044">
    <property type="entry name" value="Nucleotide-diphossugar_trans"/>
</dbReference>
<sequence length="434" mass="50537">MVKFFISIYGGILFIFLNYLFLQLLLGLFSFRHDYPLIKKQLTAKQIDPELFYFIIIPCCNEEAVIARTLTQLCQLDFQGKIIAIDDGSTDQTAQQIQTVHNDKIHYLKRVLPNAQTGKGEALNHALKICEQIIQQKHLNPNKVIIGVVDADGALSKNSFNVLNHYFSNPKTIAAQLRVKMYPQFENTLQISQDAEFFTIINLLQNMRMYTRTVGLSGNGQFFRLQPIVEKIGHQPWGNALLDDYELTLKLMLQKIPIDYISHAWVYQQSLKNMRAYIRQRSRWAQGDLDCLKYLKPVLQSSALDFWQKGGILLFFIQPWLNFMADIAVFGLFLLTVKQVIFILIARHFNLAIINKLVINIVVLFVSSSSWGVLFTFLYHYDLKHNHEARPSKKYLLRLPILIAYMYLILFFSISIAFWRHLRHKSSWIKTKHE</sequence>
<evidence type="ECO:0000256" key="3">
    <source>
        <dbReference type="ARBA" id="ARBA00022679"/>
    </source>
</evidence>
<evidence type="ECO:0000256" key="1">
    <source>
        <dbReference type="ARBA" id="ARBA00006739"/>
    </source>
</evidence>
<dbReference type="PANTHER" id="PTHR43630">
    <property type="entry name" value="POLY-BETA-1,6-N-ACETYL-D-GLUCOSAMINE SYNTHASE"/>
    <property type="match status" value="1"/>
</dbReference>
<feature type="transmembrane region" description="Helical" evidence="4">
    <location>
        <begin position="6"/>
        <end position="31"/>
    </location>
</feature>
<comment type="similarity">
    <text evidence="1">Belongs to the glycosyltransferase 2 family.</text>
</comment>
<dbReference type="EMBL" id="QOCR01000001">
    <property type="protein sequence ID" value="RHW52378.1"/>
    <property type="molecule type" value="Genomic_DNA"/>
</dbReference>
<keyword evidence="4" id="KW-1133">Transmembrane helix</keyword>
<dbReference type="PANTHER" id="PTHR43630:SF1">
    <property type="entry name" value="POLY-BETA-1,6-N-ACETYL-D-GLUCOSAMINE SYNTHASE"/>
    <property type="match status" value="1"/>
</dbReference>
<feature type="transmembrane region" description="Helical" evidence="4">
    <location>
        <begin position="327"/>
        <end position="345"/>
    </location>
</feature>
<feature type="transmembrane region" description="Helical" evidence="4">
    <location>
        <begin position="399"/>
        <end position="419"/>
    </location>
</feature>
<keyword evidence="4" id="KW-0812">Transmembrane</keyword>